<dbReference type="EMBL" id="JABFUD020000010">
    <property type="protein sequence ID" value="KAI5074759.1"/>
    <property type="molecule type" value="Genomic_DNA"/>
</dbReference>
<proteinExistence type="predicted"/>
<comment type="caution">
    <text evidence="1">The sequence shown here is derived from an EMBL/GenBank/DDBJ whole genome shotgun (WGS) entry which is preliminary data.</text>
</comment>
<gene>
    <name evidence="1" type="ORF">GOP47_0010720</name>
</gene>
<evidence type="ECO:0000313" key="2">
    <source>
        <dbReference type="Proteomes" id="UP000886520"/>
    </source>
</evidence>
<dbReference type="AlphaFoldDB" id="A0A9D4UVT8"/>
<accession>A0A9D4UVT8</accession>
<name>A0A9D4UVT8_ADICA</name>
<reference evidence="1" key="1">
    <citation type="submission" date="2021-01" db="EMBL/GenBank/DDBJ databases">
        <title>Adiantum capillus-veneris genome.</title>
        <authorList>
            <person name="Fang Y."/>
            <person name="Liao Q."/>
        </authorList>
    </citation>
    <scope>NUCLEOTIDE SEQUENCE</scope>
    <source>
        <strain evidence="1">H3</strain>
        <tissue evidence="1">Leaf</tissue>
    </source>
</reference>
<dbReference type="Proteomes" id="UP000886520">
    <property type="component" value="Chromosome 10"/>
</dbReference>
<keyword evidence="2" id="KW-1185">Reference proteome</keyword>
<protein>
    <submittedName>
        <fullName evidence="1">Uncharacterized protein</fullName>
    </submittedName>
</protein>
<evidence type="ECO:0000313" key="1">
    <source>
        <dbReference type="EMBL" id="KAI5074759.1"/>
    </source>
</evidence>
<organism evidence="1 2">
    <name type="scientific">Adiantum capillus-veneris</name>
    <name type="common">Maidenhair fern</name>
    <dbReference type="NCBI Taxonomy" id="13818"/>
    <lineage>
        <taxon>Eukaryota</taxon>
        <taxon>Viridiplantae</taxon>
        <taxon>Streptophyta</taxon>
        <taxon>Embryophyta</taxon>
        <taxon>Tracheophyta</taxon>
        <taxon>Polypodiopsida</taxon>
        <taxon>Polypodiidae</taxon>
        <taxon>Polypodiales</taxon>
        <taxon>Pteridineae</taxon>
        <taxon>Pteridaceae</taxon>
        <taxon>Vittarioideae</taxon>
        <taxon>Adiantum</taxon>
    </lineage>
</organism>
<sequence length="73" mass="7899">MQWIRPLSSSFSCPIDDASPDCFFFAMTALDGCTLVTASSWRLQLAPVPPVTPPLMVTDDPASGLWSVVLEDP</sequence>